<dbReference type="PANTHER" id="PTHR33540">
    <property type="entry name" value="TRNA THREONYLCARBAMOYLADENOSINE BIOSYNTHESIS PROTEIN TSAE"/>
    <property type="match status" value="1"/>
</dbReference>
<dbReference type="SUPFAM" id="SSF52540">
    <property type="entry name" value="P-loop containing nucleoside triphosphate hydrolases"/>
    <property type="match status" value="1"/>
</dbReference>
<sequence length="163" mass="18245">MTKSLIYQTRLRDLAATKRLAESLAPCLRTGDIIAFDGDLGAGKTELCRAIIHALGYAEDVPSPTFNLVQVYEPPVDDQETVAVWHFDFYRLEEPAEALELGIDDAFDQAVSLIEWPSRIGRYLPEDHLVVRLEIAGEGEERLLTVEGGRSWQRRLAGVFADD</sequence>
<keyword evidence="11" id="KW-0808">Transferase</keyword>
<evidence type="ECO:0000313" key="11">
    <source>
        <dbReference type="EMBL" id="TPD61839.1"/>
    </source>
</evidence>
<reference evidence="12" key="1">
    <citation type="submission" date="2019-06" db="EMBL/GenBank/DDBJ databases">
        <title>The complete genome of Emcibacter congregatus ZYLT.</title>
        <authorList>
            <person name="Zhao Z."/>
        </authorList>
    </citation>
    <scope>NUCLEOTIDE SEQUENCE [LARGE SCALE GENOMIC DNA]</scope>
    <source>
        <strain evidence="12">MCCC 1A06723</strain>
    </source>
</reference>
<dbReference type="PANTHER" id="PTHR33540:SF2">
    <property type="entry name" value="TRNA THREONYLCARBAMOYLADENOSINE BIOSYNTHESIS PROTEIN TSAE"/>
    <property type="match status" value="1"/>
</dbReference>
<evidence type="ECO:0000256" key="5">
    <source>
        <dbReference type="ARBA" id="ARBA00022694"/>
    </source>
</evidence>
<dbReference type="EMBL" id="VFIY01000005">
    <property type="protein sequence ID" value="TPD61839.1"/>
    <property type="molecule type" value="Genomic_DNA"/>
</dbReference>
<organism evidence="11 12">
    <name type="scientific">Emcibacter nanhaiensis</name>
    <dbReference type="NCBI Taxonomy" id="1505037"/>
    <lineage>
        <taxon>Bacteria</taxon>
        <taxon>Pseudomonadati</taxon>
        <taxon>Pseudomonadota</taxon>
        <taxon>Alphaproteobacteria</taxon>
        <taxon>Emcibacterales</taxon>
        <taxon>Emcibacteraceae</taxon>
        <taxon>Emcibacter</taxon>
    </lineage>
</organism>
<dbReference type="GO" id="GO:0002949">
    <property type="term" value="P:tRNA threonylcarbamoyladenosine modification"/>
    <property type="evidence" value="ECO:0007669"/>
    <property type="project" value="InterPro"/>
</dbReference>
<keyword evidence="8" id="KW-0067">ATP-binding</keyword>
<evidence type="ECO:0000256" key="7">
    <source>
        <dbReference type="ARBA" id="ARBA00022741"/>
    </source>
</evidence>
<dbReference type="RefSeq" id="WP_139939615.1">
    <property type="nucleotide sequence ID" value="NZ_JBHSYP010000003.1"/>
</dbReference>
<dbReference type="GO" id="GO:0046872">
    <property type="term" value="F:metal ion binding"/>
    <property type="evidence" value="ECO:0007669"/>
    <property type="project" value="UniProtKB-KW"/>
</dbReference>
<gene>
    <name evidence="11" type="primary">tsaE</name>
    <name evidence="11" type="ORF">FIV46_06415</name>
</gene>
<comment type="similarity">
    <text evidence="2">Belongs to the TsaE family.</text>
</comment>
<keyword evidence="9" id="KW-0460">Magnesium</keyword>
<comment type="subcellular location">
    <subcellularLocation>
        <location evidence="1">Cytoplasm</location>
    </subcellularLocation>
</comment>
<dbReference type="Gene3D" id="3.40.50.300">
    <property type="entry name" value="P-loop containing nucleotide triphosphate hydrolases"/>
    <property type="match status" value="1"/>
</dbReference>
<evidence type="ECO:0000256" key="1">
    <source>
        <dbReference type="ARBA" id="ARBA00004496"/>
    </source>
</evidence>
<dbReference type="Pfam" id="PF02367">
    <property type="entry name" value="TsaE"/>
    <property type="match status" value="1"/>
</dbReference>
<keyword evidence="5" id="KW-0819">tRNA processing</keyword>
<comment type="caution">
    <text evidence="11">The sequence shown here is derived from an EMBL/GenBank/DDBJ whole genome shotgun (WGS) entry which is preliminary data.</text>
</comment>
<evidence type="ECO:0000256" key="3">
    <source>
        <dbReference type="ARBA" id="ARBA00019010"/>
    </source>
</evidence>
<dbReference type="GO" id="GO:0005524">
    <property type="term" value="F:ATP binding"/>
    <property type="evidence" value="ECO:0007669"/>
    <property type="project" value="UniProtKB-KW"/>
</dbReference>
<dbReference type="AlphaFoldDB" id="A0A501PN24"/>
<dbReference type="InterPro" id="IPR003442">
    <property type="entry name" value="T6A_TsaE"/>
</dbReference>
<evidence type="ECO:0000256" key="8">
    <source>
        <dbReference type="ARBA" id="ARBA00022840"/>
    </source>
</evidence>
<keyword evidence="12" id="KW-1185">Reference proteome</keyword>
<keyword evidence="4" id="KW-0963">Cytoplasm</keyword>
<dbReference type="GO" id="GO:0005737">
    <property type="term" value="C:cytoplasm"/>
    <property type="evidence" value="ECO:0007669"/>
    <property type="project" value="UniProtKB-SubCell"/>
</dbReference>
<protein>
    <recommendedName>
        <fullName evidence="3">tRNA threonylcarbamoyladenosine biosynthesis protein TsaE</fullName>
    </recommendedName>
    <alternativeName>
        <fullName evidence="10">t(6)A37 threonylcarbamoyladenosine biosynthesis protein TsaE</fullName>
    </alternativeName>
</protein>
<evidence type="ECO:0000256" key="6">
    <source>
        <dbReference type="ARBA" id="ARBA00022723"/>
    </source>
</evidence>
<accession>A0A501PN24</accession>
<dbReference type="GO" id="GO:0016740">
    <property type="term" value="F:transferase activity"/>
    <property type="evidence" value="ECO:0007669"/>
    <property type="project" value="UniProtKB-KW"/>
</dbReference>
<keyword evidence="7" id="KW-0547">Nucleotide-binding</keyword>
<evidence type="ECO:0000256" key="10">
    <source>
        <dbReference type="ARBA" id="ARBA00032441"/>
    </source>
</evidence>
<dbReference type="NCBIfam" id="TIGR00150">
    <property type="entry name" value="T6A_YjeE"/>
    <property type="match status" value="1"/>
</dbReference>
<proteinExistence type="inferred from homology"/>
<dbReference type="OrthoDB" id="9800307at2"/>
<evidence type="ECO:0000256" key="2">
    <source>
        <dbReference type="ARBA" id="ARBA00007599"/>
    </source>
</evidence>
<dbReference type="InterPro" id="IPR027417">
    <property type="entry name" value="P-loop_NTPase"/>
</dbReference>
<dbReference type="Proteomes" id="UP000319148">
    <property type="component" value="Unassembled WGS sequence"/>
</dbReference>
<keyword evidence="6" id="KW-0479">Metal-binding</keyword>
<evidence type="ECO:0000256" key="9">
    <source>
        <dbReference type="ARBA" id="ARBA00022842"/>
    </source>
</evidence>
<evidence type="ECO:0000313" key="12">
    <source>
        <dbReference type="Proteomes" id="UP000319148"/>
    </source>
</evidence>
<evidence type="ECO:0000256" key="4">
    <source>
        <dbReference type="ARBA" id="ARBA00022490"/>
    </source>
</evidence>
<name>A0A501PN24_9PROT</name>